<dbReference type="InterPro" id="IPR001841">
    <property type="entry name" value="Znf_RING"/>
</dbReference>
<keyword evidence="1 3" id="KW-0863">Zinc-finger</keyword>
<evidence type="ECO:0000256" key="1">
    <source>
        <dbReference type="ARBA" id="ARBA00022771"/>
    </source>
</evidence>
<dbReference type="GO" id="GO:0008270">
    <property type="term" value="F:zinc ion binding"/>
    <property type="evidence" value="ECO:0007669"/>
    <property type="project" value="UniProtKB-KW"/>
</dbReference>
<dbReference type="SUPFAM" id="SSF57850">
    <property type="entry name" value="RING/U-box"/>
    <property type="match status" value="1"/>
</dbReference>
<evidence type="ECO:0000256" key="2">
    <source>
        <dbReference type="ARBA" id="ARBA00022833"/>
    </source>
</evidence>
<reference evidence="6" key="3">
    <citation type="submission" date="2024-02" db="EMBL/GenBank/DDBJ databases">
        <authorList>
            <person name="Mcdaniel E.A."/>
            <person name="Celebi F.M."/>
            <person name="Reiter T."/>
            <person name="Weiss E.C."/>
            <person name="Chou S."/>
        </authorList>
    </citation>
    <scope>NUCLEOTIDE SEQUENCE</scope>
    <source>
        <strain evidence="6">F_SG_1</strain>
        <tissue evidence="6">Salivary glands</tissue>
    </source>
</reference>
<dbReference type="InterPro" id="IPR013083">
    <property type="entry name" value="Znf_RING/FYVE/PHD"/>
</dbReference>
<organism evidence="6 8">
    <name type="scientific">Amblyomma americanum</name>
    <name type="common">Lone star tick</name>
    <dbReference type="NCBI Taxonomy" id="6943"/>
    <lineage>
        <taxon>Eukaryota</taxon>
        <taxon>Metazoa</taxon>
        <taxon>Ecdysozoa</taxon>
        <taxon>Arthropoda</taxon>
        <taxon>Chelicerata</taxon>
        <taxon>Arachnida</taxon>
        <taxon>Acari</taxon>
        <taxon>Parasitiformes</taxon>
        <taxon>Ixodida</taxon>
        <taxon>Ixodoidea</taxon>
        <taxon>Ixodidae</taxon>
        <taxon>Amblyomminae</taxon>
        <taxon>Amblyomma</taxon>
    </lineage>
</organism>
<evidence type="ECO:0000259" key="5">
    <source>
        <dbReference type="PROSITE" id="PS50089"/>
    </source>
</evidence>
<name>A0AAQ4E151_AMBAM</name>
<dbReference type="Pfam" id="PF21355">
    <property type="entry name" value="TRAF-mep_MATH"/>
    <property type="match status" value="1"/>
</dbReference>
<dbReference type="Gene3D" id="3.30.40.10">
    <property type="entry name" value="Zinc/RING finger domain, C3HC4 (zinc finger)"/>
    <property type="match status" value="1"/>
</dbReference>
<keyword evidence="1 3" id="KW-0479">Metal-binding</keyword>
<sequence>MAGTEYTLTGFDDFPERQRIGFVEPLPGTRVCGVCGVVPYRSVVLPCGHILCQVCKDQIPTEGGTCPLDGMEFAKDDIVRVTFKQSYLKQHRVFCVAGREQCSFEGRLCDMKDHLTGCASDKGRCPICQQSVVRSAAVEHCRQCSAESPPRKHVSPTAISSALEKLGDMRKDLEGILERASSEDLDKTVVVDGVNSLKECVASLEGQFANIQKETSGDQCSSLLAALKTAACTPGPYRSVSKHGNFIGTCVFPDVYARNKALKLESRTHAISSEICTLAGYTFKLRCLFPVYNFWVRLSLIICEGAWDSSVEWPFSKKVTLILTHPACMDKDKRLSVNMQDLQACREPVRGSPNVGAKAMIIPWADVELHGFIANNALYVNVEFE</sequence>
<keyword evidence="8" id="KW-1185">Reference proteome</keyword>
<dbReference type="Pfam" id="PF13920">
    <property type="entry name" value="zf-C3HC4_3"/>
    <property type="match status" value="1"/>
</dbReference>
<accession>A0AAQ4E151</accession>
<dbReference type="InterPro" id="IPR049342">
    <property type="entry name" value="TRAF1-6_MATH_dom"/>
</dbReference>
<gene>
    <name evidence="6" type="ORF">V5799_015094</name>
    <name evidence="7" type="ORF">V5799_029093</name>
</gene>
<keyword evidence="4" id="KW-0175">Coiled coil</keyword>
<dbReference type="Gene3D" id="2.60.210.10">
    <property type="entry name" value="Apoptosis, Tumor Necrosis Factor Receptor Associated Protein 2, Chain A"/>
    <property type="match status" value="1"/>
</dbReference>
<dbReference type="PROSITE" id="PS50089">
    <property type="entry name" value="ZF_RING_2"/>
    <property type="match status" value="1"/>
</dbReference>
<evidence type="ECO:0000313" key="6">
    <source>
        <dbReference type="EMBL" id="KAK8768441.1"/>
    </source>
</evidence>
<dbReference type="Proteomes" id="UP001321473">
    <property type="component" value="Unassembled WGS sequence"/>
</dbReference>
<evidence type="ECO:0000313" key="8">
    <source>
        <dbReference type="Proteomes" id="UP001321473"/>
    </source>
</evidence>
<dbReference type="EMBL" id="JARKHS020011707">
    <property type="protein sequence ID" value="KAK8777559.1"/>
    <property type="molecule type" value="Genomic_DNA"/>
</dbReference>
<dbReference type="SUPFAM" id="SSF49599">
    <property type="entry name" value="TRAF domain-like"/>
    <property type="match status" value="1"/>
</dbReference>
<evidence type="ECO:0000313" key="7">
    <source>
        <dbReference type="EMBL" id="KAK8777559.1"/>
    </source>
</evidence>
<feature type="domain" description="RING-type" evidence="5">
    <location>
        <begin position="32"/>
        <end position="69"/>
    </location>
</feature>
<evidence type="ECO:0000256" key="3">
    <source>
        <dbReference type="PROSITE-ProRule" id="PRU00175"/>
    </source>
</evidence>
<proteinExistence type="predicted"/>
<reference evidence="6" key="2">
    <citation type="submission" date="2023-03" db="EMBL/GenBank/DDBJ databases">
        <authorList>
            <person name="Thuy-Boun P."/>
        </authorList>
    </citation>
    <scope>NUCLEOTIDE SEQUENCE</scope>
    <source>
        <strain evidence="6">F_SG_1</strain>
        <tissue evidence="6">Salivary glands</tissue>
    </source>
</reference>
<feature type="coiled-coil region" evidence="4">
    <location>
        <begin position="163"/>
        <end position="214"/>
    </location>
</feature>
<comment type="caution">
    <text evidence="6">The sequence shown here is derived from an EMBL/GenBank/DDBJ whole genome shotgun (WGS) entry which is preliminary data.</text>
</comment>
<reference evidence="6 8" key="1">
    <citation type="journal article" date="2023" name="Arcadia Sci">
        <title>De novo assembly of a long-read Amblyomma americanum tick genome.</title>
        <authorList>
            <person name="Chou S."/>
            <person name="Poskanzer K.E."/>
            <person name="Rollins M."/>
            <person name="Thuy-Boun P.S."/>
        </authorList>
    </citation>
    <scope>NUCLEOTIDE SEQUENCE [LARGE SCALE GENOMIC DNA]</scope>
    <source>
        <strain evidence="6">F_SG_1</strain>
        <tissue evidence="6">Salivary glands</tissue>
    </source>
</reference>
<keyword evidence="2" id="KW-0862">Zinc</keyword>
<protein>
    <recommendedName>
        <fullName evidence="5">RING-type domain-containing protein</fullName>
    </recommendedName>
</protein>
<evidence type="ECO:0000256" key="4">
    <source>
        <dbReference type="SAM" id="Coils"/>
    </source>
</evidence>
<dbReference type="InterPro" id="IPR008974">
    <property type="entry name" value="TRAF-like"/>
</dbReference>
<dbReference type="EMBL" id="JARKHS020023951">
    <property type="protein sequence ID" value="KAK8768441.1"/>
    <property type="molecule type" value="Genomic_DNA"/>
</dbReference>
<dbReference type="AlphaFoldDB" id="A0AAQ4E151"/>